<gene>
    <name evidence="1" type="ORF">OOU_Y34scaffold00283g1</name>
</gene>
<name>A0AA97P3I2_PYRO3</name>
<dbReference type="Proteomes" id="UP000011086">
    <property type="component" value="Unassembled WGS sequence"/>
</dbReference>
<sequence length="137" mass="14330">MQAGVGQGSQLTSANPRLTALIYNDAVCCGCCLDLGSNVTPAAGFASKAEVAKAPKGTWGIGLGRCNGQSPRPRIRASLTRLARHPSGELLGAEAICLVLNLERPAREPRRREDILAAPGHSRGLVEALKADIHGHC</sequence>
<accession>A0AA97P3I2</accession>
<organism evidence="1">
    <name type="scientific">Pyricularia oryzae (strain Y34)</name>
    <name type="common">Rice blast fungus</name>
    <name type="synonym">Magnaporthe oryzae</name>
    <dbReference type="NCBI Taxonomy" id="1143189"/>
    <lineage>
        <taxon>Eukaryota</taxon>
        <taxon>Fungi</taxon>
        <taxon>Dikarya</taxon>
        <taxon>Ascomycota</taxon>
        <taxon>Pezizomycotina</taxon>
        <taxon>Sordariomycetes</taxon>
        <taxon>Sordariomycetidae</taxon>
        <taxon>Magnaporthales</taxon>
        <taxon>Pyriculariaceae</taxon>
        <taxon>Pyricularia</taxon>
    </lineage>
</organism>
<protein>
    <submittedName>
        <fullName evidence="1">Uncharacterized protein</fullName>
    </submittedName>
</protein>
<proteinExistence type="predicted"/>
<dbReference type="AlphaFoldDB" id="A0AA97P3I2"/>
<dbReference type="EMBL" id="JH793350">
    <property type="protein sequence ID" value="ELQ41309.1"/>
    <property type="molecule type" value="Genomic_DNA"/>
</dbReference>
<evidence type="ECO:0000313" key="1">
    <source>
        <dbReference type="EMBL" id="ELQ41309.1"/>
    </source>
</evidence>
<reference evidence="1" key="1">
    <citation type="journal article" date="2012" name="PLoS Genet.">
        <title>Comparative analysis of the genomes of two field isolates of the rice blast fungus Magnaporthe oryzae.</title>
        <authorList>
            <person name="Xue M."/>
            <person name="Yang J."/>
            <person name="Li Z."/>
            <person name="Hu S."/>
            <person name="Yao N."/>
            <person name="Dean R.A."/>
            <person name="Zhao W."/>
            <person name="Shen M."/>
            <person name="Zhang H."/>
            <person name="Li C."/>
            <person name="Liu L."/>
            <person name="Cao L."/>
            <person name="Xu X."/>
            <person name="Xing Y."/>
            <person name="Hsiang T."/>
            <person name="Zhang Z."/>
            <person name="Xu J.R."/>
            <person name="Peng Y.L."/>
        </authorList>
    </citation>
    <scope>NUCLEOTIDE SEQUENCE</scope>
    <source>
        <strain evidence="1">Y34</strain>
    </source>
</reference>